<evidence type="ECO:0000313" key="5">
    <source>
        <dbReference type="Proteomes" id="UP000663870"/>
    </source>
</evidence>
<dbReference type="InterPro" id="IPR003961">
    <property type="entry name" value="FN3_dom"/>
</dbReference>
<dbReference type="SUPFAM" id="SSF49265">
    <property type="entry name" value="Fibronectin type III"/>
    <property type="match status" value="1"/>
</dbReference>
<name>A0A814YPH6_9BILA</name>
<evidence type="ECO:0000313" key="3">
    <source>
        <dbReference type="EMBL" id="CAF1513682.1"/>
    </source>
</evidence>
<dbReference type="EMBL" id="CAJNOL010002584">
    <property type="protein sequence ID" value="CAF1513682.1"/>
    <property type="molecule type" value="Genomic_DNA"/>
</dbReference>
<evidence type="ECO:0000259" key="1">
    <source>
        <dbReference type="PROSITE" id="PS50853"/>
    </source>
</evidence>
<dbReference type="PANTHER" id="PTHR31594">
    <property type="entry name" value="AIG1-TYPE G DOMAIN-CONTAINING PROTEIN"/>
    <property type="match status" value="1"/>
</dbReference>
<dbReference type="PROSITE" id="PS50853">
    <property type="entry name" value="FN3"/>
    <property type="match status" value="1"/>
</dbReference>
<organism evidence="2 4">
    <name type="scientific">Rotaria sordida</name>
    <dbReference type="NCBI Taxonomy" id="392033"/>
    <lineage>
        <taxon>Eukaryota</taxon>
        <taxon>Metazoa</taxon>
        <taxon>Spiralia</taxon>
        <taxon>Gnathifera</taxon>
        <taxon>Rotifera</taxon>
        <taxon>Eurotatoria</taxon>
        <taxon>Bdelloidea</taxon>
        <taxon>Philodinida</taxon>
        <taxon>Philodinidae</taxon>
        <taxon>Rotaria</taxon>
    </lineage>
</organism>
<dbReference type="Proteomes" id="UP000663870">
    <property type="component" value="Unassembled WGS sequence"/>
</dbReference>
<dbReference type="PANTHER" id="PTHR31594:SF14">
    <property type="entry name" value="FIBRONECTIN TYPE-III DOMAIN-CONTAINING PROTEIN"/>
    <property type="match status" value="1"/>
</dbReference>
<proteinExistence type="predicted"/>
<dbReference type="Proteomes" id="UP000663854">
    <property type="component" value="Unassembled WGS sequence"/>
</dbReference>
<dbReference type="InterPro" id="IPR013783">
    <property type="entry name" value="Ig-like_fold"/>
</dbReference>
<accession>A0A814YPH6</accession>
<dbReference type="SMART" id="SM00060">
    <property type="entry name" value="FN3"/>
    <property type="match status" value="1"/>
</dbReference>
<reference evidence="2" key="1">
    <citation type="submission" date="2021-02" db="EMBL/GenBank/DDBJ databases">
        <authorList>
            <person name="Nowell W R."/>
        </authorList>
    </citation>
    <scope>NUCLEOTIDE SEQUENCE</scope>
</reference>
<comment type="caution">
    <text evidence="2">The sequence shown here is derived from an EMBL/GenBank/DDBJ whole genome shotgun (WGS) entry which is preliminary data.</text>
</comment>
<feature type="domain" description="Fibronectin type-III" evidence="1">
    <location>
        <begin position="515"/>
        <end position="604"/>
    </location>
</feature>
<dbReference type="InterPro" id="IPR048997">
    <property type="entry name" value="Stonustoxin-like_helical"/>
</dbReference>
<protein>
    <recommendedName>
        <fullName evidence="1">Fibronectin type-III domain-containing protein</fullName>
    </recommendedName>
</protein>
<dbReference type="CDD" id="cd00063">
    <property type="entry name" value="FN3"/>
    <property type="match status" value="1"/>
</dbReference>
<sequence>MSTENHSTLKIMALDRPFQLGILYDYKTDKLIFDTSIWNSDPGSQYINCEALSWSKCKLYMPDTFKEIADLVGIDNNLKLSVLANLIQLSGSAKLIDDQKKTNHTLRFILKYSIKKQIHALRMTYININYTKYQAVLDQQIATHVVTDILYGGDIFFLFDRKLSIDEDRANIEDCIKLLLKKFETFQILDNGELNWKNHEKKLAATLTCQYYGDFQVQSNPTTFEAMVKLYKELSKFRGQNTDYTIPKQVWIYPLYLLDEYRLVKKNFYEISNDILIKILEFFDNLYQVKVTLSYLKITLSSIKMFNRTEQQLLTYFNRLSEIEIYIRNQMMQLLPMIRVGSMEEIALTNLQKNLDLSPSNKQKLNDWIEFKTKEINIFKAFRNKLRKQDNIHQLSCSFDEVRKNLKSKFILRLIIHVTSKNDTFLNEIFPYFNNNITKSINQYTNNDYWFNENNFSLIENQISLFIKFAQVNYSKSNIKFIVNEEYADEFQMNKGVTSILYQNDVPTTFDIPSRPGQPYVTNITDQSLTLNWSKPIYGSQSIQQYKIYSKTISDHKWKLLLTTANATLSVDISNLIEGKCQFKVQGTTLVGDTTKSDTSNIIG</sequence>
<dbReference type="AlphaFoldDB" id="A0A814YPH6"/>
<dbReference type="Gene3D" id="2.60.40.10">
    <property type="entry name" value="Immunoglobulins"/>
    <property type="match status" value="1"/>
</dbReference>
<dbReference type="InterPro" id="IPR036116">
    <property type="entry name" value="FN3_sf"/>
</dbReference>
<gene>
    <name evidence="3" type="ORF">JXQ802_LOCUS41144</name>
    <name evidence="2" type="ORF">PYM288_LOCUS26444</name>
</gene>
<dbReference type="Pfam" id="PF21109">
    <property type="entry name" value="Stonustoxin_helical"/>
    <property type="match status" value="1"/>
</dbReference>
<dbReference type="InterPro" id="IPR052090">
    <property type="entry name" value="Cytolytic_pore-forming_toxin"/>
</dbReference>
<keyword evidence="5" id="KW-1185">Reference proteome</keyword>
<evidence type="ECO:0000313" key="4">
    <source>
        <dbReference type="Proteomes" id="UP000663854"/>
    </source>
</evidence>
<dbReference type="EMBL" id="CAJNOH010001583">
    <property type="protein sequence ID" value="CAF1232271.1"/>
    <property type="molecule type" value="Genomic_DNA"/>
</dbReference>
<evidence type="ECO:0000313" key="2">
    <source>
        <dbReference type="EMBL" id="CAF1232271.1"/>
    </source>
</evidence>